<dbReference type="SMART" id="SM00354">
    <property type="entry name" value="HTH_LACI"/>
    <property type="match status" value="1"/>
</dbReference>
<evidence type="ECO:0000313" key="5">
    <source>
        <dbReference type="EMBL" id="KJF39496.1"/>
    </source>
</evidence>
<feature type="domain" description="HTH lacI-type" evidence="4">
    <location>
        <begin position="5"/>
        <end position="59"/>
    </location>
</feature>
<dbReference type="GeneID" id="42857337"/>
<dbReference type="SUPFAM" id="SSF47413">
    <property type="entry name" value="lambda repressor-like DNA-binding domains"/>
    <property type="match status" value="1"/>
</dbReference>
<dbReference type="Gene3D" id="1.10.260.40">
    <property type="entry name" value="lambda repressor-like DNA-binding domains"/>
    <property type="match status" value="1"/>
</dbReference>
<dbReference type="PANTHER" id="PTHR30146:SF109">
    <property type="entry name" value="HTH-TYPE TRANSCRIPTIONAL REGULATOR GALS"/>
    <property type="match status" value="1"/>
</dbReference>
<dbReference type="EMBL" id="JXXK01000017">
    <property type="protein sequence ID" value="KJF39496.1"/>
    <property type="molecule type" value="Genomic_DNA"/>
</dbReference>
<keyword evidence="2" id="KW-0238">DNA-binding</keyword>
<evidence type="ECO:0000259" key="4">
    <source>
        <dbReference type="PROSITE" id="PS50932"/>
    </source>
</evidence>
<dbReference type="SUPFAM" id="SSF53822">
    <property type="entry name" value="Periplasmic binding protein-like I"/>
    <property type="match status" value="1"/>
</dbReference>
<evidence type="ECO:0000256" key="2">
    <source>
        <dbReference type="ARBA" id="ARBA00023125"/>
    </source>
</evidence>
<accession>A0A0D8IYW6</accession>
<proteinExistence type="predicted"/>
<dbReference type="CDD" id="cd01392">
    <property type="entry name" value="HTH_LacI"/>
    <property type="match status" value="1"/>
</dbReference>
<dbReference type="PROSITE" id="PS00356">
    <property type="entry name" value="HTH_LACI_1"/>
    <property type="match status" value="1"/>
</dbReference>
<protein>
    <recommendedName>
        <fullName evidence="4">HTH lacI-type domain-containing protein</fullName>
    </recommendedName>
</protein>
<evidence type="ECO:0000256" key="3">
    <source>
        <dbReference type="ARBA" id="ARBA00023163"/>
    </source>
</evidence>
<keyword evidence="3" id="KW-0804">Transcription</keyword>
<dbReference type="InterPro" id="IPR025997">
    <property type="entry name" value="SBP_2_dom"/>
</dbReference>
<reference evidence="5" key="1">
    <citation type="submission" date="2015-02" db="EMBL/GenBank/DDBJ databases">
        <title>A novel member of the family Ruminococcaceae isolated from human feces.</title>
        <authorList>
            <person name="Shkoporov A.N."/>
            <person name="Chaplin A.V."/>
            <person name="Motuzova O.V."/>
            <person name="Kafarskaia L.I."/>
            <person name="Khokhlova E.V."/>
            <person name="Efimov B.A."/>
        </authorList>
    </citation>
    <scope>NUCLEOTIDE SEQUENCE [LARGE SCALE GENOMIC DNA]</scope>
    <source>
        <strain evidence="5">585-1</strain>
    </source>
</reference>
<dbReference type="PROSITE" id="PS50932">
    <property type="entry name" value="HTH_LACI_2"/>
    <property type="match status" value="1"/>
</dbReference>
<gene>
    <name evidence="5" type="ORF">TQ39_12195</name>
</gene>
<dbReference type="InterPro" id="IPR010982">
    <property type="entry name" value="Lambda_DNA-bd_dom_sf"/>
</dbReference>
<comment type="caution">
    <text evidence="5">The sequence shown here is derived from an EMBL/GenBank/DDBJ whole genome shotgun (WGS) entry which is preliminary data.</text>
</comment>
<dbReference type="RefSeq" id="WP_050005699.1">
    <property type="nucleotide sequence ID" value="NZ_DAWBJP010000105.1"/>
</dbReference>
<dbReference type="Gene3D" id="3.40.50.2300">
    <property type="match status" value="2"/>
</dbReference>
<keyword evidence="1" id="KW-0805">Transcription regulation</keyword>
<dbReference type="GO" id="GO:0000976">
    <property type="term" value="F:transcription cis-regulatory region binding"/>
    <property type="evidence" value="ECO:0007669"/>
    <property type="project" value="TreeGrafter"/>
</dbReference>
<dbReference type="GO" id="GO:0003700">
    <property type="term" value="F:DNA-binding transcription factor activity"/>
    <property type="evidence" value="ECO:0007669"/>
    <property type="project" value="TreeGrafter"/>
</dbReference>
<dbReference type="Proteomes" id="UP000032483">
    <property type="component" value="Unassembled WGS sequence"/>
</dbReference>
<evidence type="ECO:0000256" key="1">
    <source>
        <dbReference type="ARBA" id="ARBA00023015"/>
    </source>
</evidence>
<name>A0A0D8IYW6_9FIRM</name>
<dbReference type="InterPro" id="IPR028082">
    <property type="entry name" value="Peripla_BP_I"/>
</dbReference>
<organism evidence="5 6">
    <name type="scientific">Ruthenibacterium lactatiformans</name>
    <dbReference type="NCBI Taxonomy" id="1550024"/>
    <lineage>
        <taxon>Bacteria</taxon>
        <taxon>Bacillati</taxon>
        <taxon>Bacillota</taxon>
        <taxon>Clostridia</taxon>
        <taxon>Eubacteriales</taxon>
        <taxon>Oscillospiraceae</taxon>
        <taxon>Ruthenibacterium</taxon>
    </lineage>
</organism>
<evidence type="ECO:0000313" key="6">
    <source>
        <dbReference type="Proteomes" id="UP000032483"/>
    </source>
</evidence>
<dbReference type="AlphaFoldDB" id="A0A0D8IYW6"/>
<dbReference type="PANTHER" id="PTHR30146">
    <property type="entry name" value="LACI-RELATED TRANSCRIPTIONAL REPRESSOR"/>
    <property type="match status" value="1"/>
</dbReference>
<dbReference type="Pfam" id="PF13407">
    <property type="entry name" value="Peripla_BP_4"/>
    <property type="match status" value="1"/>
</dbReference>
<keyword evidence="6" id="KW-1185">Reference proteome</keyword>
<dbReference type="InterPro" id="IPR000843">
    <property type="entry name" value="HTH_LacI"/>
</dbReference>
<sequence>MEHRVTIKEIAAEAGVSTGTVHRALYGKKGLSEQTRQQILDLCARRGYRANSAASALKRSALRIAAAFPGPQEENSYFYGSVWHGFRRCMAELDDYNLEVLELPYYPGTERGQAETLNACFEQYGGKIDALLTIGPTEDTARRAVQRYSSAGTPVFFTCDDAEGCGRIACVQADHDMAGRIAAELLSAQLSPGDAVLLCAGDVHTPSHYRMAAGFEAYLRENSVPLTLVRADGYHDKQELALRLRRTLAEDARISGAFSVSARLSVLLADAVAQMGRAGQVRVVASDLFGETVRNMEEGLVQNILYKDPAQQGYLAARLMGDFVLRGIQPPAGVHYVESRVIFKSSLAYYRASGAVCP</sequence>
<dbReference type="Pfam" id="PF00356">
    <property type="entry name" value="LacI"/>
    <property type="match status" value="1"/>
</dbReference>